<evidence type="ECO:0000256" key="1">
    <source>
        <dbReference type="ARBA" id="ARBA00011073"/>
    </source>
</evidence>
<keyword evidence="4" id="KW-0720">Serine protease</keyword>
<dbReference type="KEGG" id="hdf:AArcSl_2349"/>
<dbReference type="PROSITE" id="PS51892">
    <property type="entry name" value="SUBTILASE"/>
    <property type="match status" value="1"/>
</dbReference>
<dbReference type="Proteomes" id="UP000263012">
    <property type="component" value="Chromosome"/>
</dbReference>
<keyword evidence="7" id="KW-1133">Transmembrane helix</keyword>
<evidence type="ECO:0000313" key="9">
    <source>
        <dbReference type="EMBL" id="AUX09971.1"/>
    </source>
</evidence>
<evidence type="ECO:0000256" key="5">
    <source>
        <dbReference type="PROSITE-ProRule" id="PRU01240"/>
    </source>
</evidence>
<dbReference type="AlphaFoldDB" id="A0A343TLJ9"/>
<feature type="region of interest" description="Disordered" evidence="6">
    <location>
        <begin position="409"/>
        <end position="430"/>
    </location>
</feature>
<reference evidence="10" key="1">
    <citation type="submission" date="2017-11" db="EMBL/GenBank/DDBJ databases">
        <title>Phenotypic and genomic properties of facultatively anaerobic sulfur-reducing natronoarchaea from hypersaline soda lakes.</title>
        <authorList>
            <person name="Sorokin D.Y."/>
            <person name="Kublanov I.V."/>
            <person name="Roman P."/>
            <person name="Sinninghe Damste J.S."/>
            <person name="Golyshin P.N."/>
            <person name="Rojo D."/>
            <person name="Ciordia S."/>
            <person name="Mena M.D.C."/>
            <person name="Ferrer M."/>
            <person name="Messina E."/>
            <person name="Smedile F."/>
            <person name="La Spada G."/>
            <person name="La Cono V."/>
            <person name="Yakimov M.M."/>
        </authorList>
    </citation>
    <scope>NUCLEOTIDE SEQUENCE [LARGE SCALE GENOMIC DNA]</scope>
    <source>
        <strain evidence="10">AArc-Sl</strain>
    </source>
</reference>
<evidence type="ECO:0000256" key="2">
    <source>
        <dbReference type="ARBA" id="ARBA00022670"/>
    </source>
</evidence>
<dbReference type="OrthoDB" id="341609at2157"/>
<evidence type="ECO:0000256" key="6">
    <source>
        <dbReference type="SAM" id="MobiDB-lite"/>
    </source>
</evidence>
<comment type="caution">
    <text evidence="5">Lacks conserved residue(s) required for the propagation of feature annotation.</text>
</comment>
<name>A0A343TLJ9_9EURY</name>
<feature type="domain" description="Peptidase S8/S53" evidence="8">
    <location>
        <begin position="103"/>
        <end position="203"/>
    </location>
</feature>
<keyword evidence="7" id="KW-0472">Membrane</keyword>
<dbReference type="PANTHER" id="PTHR43806:SF11">
    <property type="entry name" value="CEREVISIN-RELATED"/>
    <property type="match status" value="1"/>
</dbReference>
<dbReference type="PANTHER" id="PTHR43806">
    <property type="entry name" value="PEPTIDASE S8"/>
    <property type="match status" value="1"/>
</dbReference>
<evidence type="ECO:0000256" key="7">
    <source>
        <dbReference type="SAM" id="Phobius"/>
    </source>
</evidence>
<dbReference type="PRINTS" id="PR00723">
    <property type="entry name" value="SUBTILISIN"/>
</dbReference>
<dbReference type="InterPro" id="IPR000209">
    <property type="entry name" value="Peptidase_S8/S53_dom"/>
</dbReference>
<dbReference type="GeneID" id="37878706"/>
<keyword evidence="7" id="KW-0812">Transmembrane</keyword>
<feature type="transmembrane region" description="Helical" evidence="7">
    <location>
        <begin position="21"/>
        <end position="38"/>
    </location>
</feature>
<dbReference type="RefSeq" id="WP_119819424.1">
    <property type="nucleotide sequence ID" value="NZ_CP025066.1"/>
</dbReference>
<proteinExistence type="inferred from homology"/>
<dbReference type="GO" id="GO:0006508">
    <property type="term" value="P:proteolysis"/>
    <property type="evidence" value="ECO:0007669"/>
    <property type="project" value="UniProtKB-KW"/>
</dbReference>
<evidence type="ECO:0000259" key="8">
    <source>
        <dbReference type="Pfam" id="PF00082"/>
    </source>
</evidence>
<dbReference type="EMBL" id="CP025066">
    <property type="protein sequence ID" value="AUX09971.1"/>
    <property type="molecule type" value="Genomic_DNA"/>
</dbReference>
<dbReference type="InterPro" id="IPR036852">
    <property type="entry name" value="Peptidase_S8/S53_dom_sf"/>
</dbReference>
<dbReference type="SUPFAM" id="SSF52743">
    <property type="entry name" value="Subtilisin-like"/>
    <property type="match status" value="1"/>
</dbReference>
<keyword evidence="10" id="KW-1185">Reference proteome</keyword>
<evidence type="ECO:0000256" key="3">
    <source>
        <dbReference type="ARBA" id="ARBA00022801"/>
    </source>
</evidence>
<feature type="domain" description="Peptidase S8/S53" evidence="8">
    <location>
        <begin position="317"/>
        <end position="407"/>
    </location>
</feature>
<evidence type="ECO:0000313" key="10">
    <source>
        <dbReference type="Proteomes" id="UP000263012"/>
    </source>
</evidence>
<dbReference type="InterPro" id="IPR023828">
    <property type="entry name" value="Peptidase_S8_Ser-AS"/>
</dbReference>
<dbReference type="Pfam" id="PF00082">
    <property type="entry name" value="Peptidase_S8"/>
    <property type="match status" value="2"/>
</dbReference>
<dbReference type="GO" id="GO:0004252">
    <property type="term" value="F:serine-type endopeptidase activity"/>
    <property type="evidence" value="ECO:0007669"/>
    <property type="project" value="InterPro"/>
</dbReference>
<accession>A0A343TLJ9</accession>
<gene>
    <name evidence="9" type="ORF">AArcSl_2349</name>
</gene>
<dbReference type="Gene3D" id="3.40.50.200">
    <property type="entry name" value="Peptidase S8/S53 domain"/>
    <property type="match status" value="2"/>
</dbReference>
<protein>
    <submittedName>
        <fullName evidence="9">Subtilisin-like serine protease</fullName>
    </submittedName>
</protein>
<comment type="similarity">
    <text evidence="1 5">Belongs to the peptidase S8 family.</text>
</comment>
<keyword evidence="3" id="KW-0378">Hydrolase</keyword>
<evidence type="ECO:0000256" key="4">
    <source>
        <dbReference type="ARBA" id="ARBA00022825"/>
    </source>
</evidence>
<dbReference type="InterPro" id="IPR050131">
    <property type="entry name" value="Peptidase_S8_subtilisin-like"/>
</dbReference>
<dbReference type="InterPro" id="IPR015500">
    <property type="entry name" value="Peptidase_S8_subtilisin-rel"/>
</dbReference>
<sequence>MSDGHRGDRSDGRTLGATARVVIFSAIVLTAVLAVPPAEYTRTDAVDGTDAIGLAAADPPDEDLRALHDRGVTGEGVKIGIVGSSFGSYGNLGEGVAERERLHDSGAQPVGDSTTDHGAQVASVVAGSAPDAELYLAELGDGPESHTYRSAIAWLVDEEVDVILDAGSYAPTDRGTAAVFGWAAEYTSQQDVLFVTSAGNYGNKHWAGTVEGSGWIPFDRTTEANEIGEGTIDGPVSLRLYWESDHPFELYLFKHRPDARDVVVASASETDGAAGIDATVPEGSYYAAVRTPEEVAPPEQLRLFSLHQPLAHTEPHDSVLEPASTGSVLAVGATTHDELLRADSSRHDSMIAGPGTVETAGGEVVGTSAAAPYVAGTAALLKSADGSLSSDETRELLFSTAERNGSATVVDPANAVSAVEPEADITDRDG</sequence>
<organism evidence="9 10">
    <name type="scientific">Halalkaliarchaeum desulfuricum</name>
    <dbReference type="NCBI Taxonomy" id="2055893"/>
    <lineage>
        <taxon>Archaea</taxon>
        <taxon>Methanobacteriati</taxon>
        <taxon>Methanobacteriota</taxon>
        <taxon>Stenosarchaea group</taxon>
        <taxon>Halobacteria</taxon>
        <taxon>Halobacteriales</taxon>
        <taxon>Haloferacaceae</taxon>
        <taxon>Halalkaliarchaeum</taxon>
    </lineage>
</organism>
<dbReference type="PROSITE" id="PS00138">
    <property type="entry name" value="SUBTILASE_SER"/>
    <property type="match status" value="1"/>
</dbReference>
<keyword evidence="2 9" id="KW-0645">Protease</keyword>